<feature type="region of interest" description="Disordered" evidence="1">
    <location>
        <begin position="15"/>
        <end position="134"/>
    </location>
</feature>
<proteinExistence type="predicted"/>
<reference evidence="2" key="1">
    <citation type="submission" date="2021-10" db="EMBL/GenBank/DDBJ databases">
        <title>Melipona bicolor Genome sequencing and assembly.</title>
        <authorList>
            <person name="Araujo N.S."/>
            <person name="Arias M.C."/>
        </authorList>
    </citation>
    <scope>NUCLEOTIDE SEQUENCE</scope>
    <source>
        <strain evidence="2">USP_2M_L1-L4_2017</strain>
        <tissue evidence="2">Whole body</tissue>
    </source>
</reference>
<protein>
    <submittedName>
        <fullName evidence="2">Uncharacterized protein</fullName>
    </submittedName>
</protein>
<name>A0AA40KPM1_9HYME</name>
<evidence type="ECO:0000256" key="1">
    <source>
        <dbReference type="SAM" id="MobiDB-lite"/>
    </source>
</evidence>
<comment type="caution">
    <text evidence="2">The sequence shown here is derived from an EMBL/GenBank/DDBJ whole genome shotgun (WGS) entry which is preliminary data.</text>
</comment>
<dbReference type="Proteomes" id="UP001177670">
    <property type="component" value="Unassembled WGS sequence"/>
</dbReference>
<dbReference type="AlphaFoldDB" id="A0AA40KPM1"/>
<dbReference type="EMBL" id="JAHYIQ010000011">
    <property type="protein sequence ID" value="KAK1128109.1"/>
    <property type="molecule type" value="Genomic_DNA"/>
</dbReference>
<evidence type="ECO:0000313" key="2">
    <source>
        <dbReference type="EMBL" id="KAK1128109.1"/>
    </source>
</evidence>
<keyword evidence="3" id="KW-1185">Reference proteome</keyword>
<sequence length="134" mass="15215">MQNIGGFESGEWIWEIGDARGGTGRNARRNDDEWKEAPERFHNSRYRKARRSLGSYESQRGRTDEVSMEQLRNFRHRRDHRAGSTEICGDPGHSGTPKTPDISETPRFLRPHESTGTDGIPKPFKVTSHGSHGV</sequence>
<gene>
    <name evidence="2" type="ORF">K0M31_003594</name>
</gene>
<accession>A0AA40KPM1</accession>
<organism evidence="2 3">
    <name type="scientific">Melipona bicolor</name>
    <dbReference type="NCBI Taxonomy" id="60889"/>
    <lineage>
        <taxon>Eukaryota</taxon>
        <taxon>Metazoa</taxon>
        <taxon>Ecdysozoa</taxon>
        <taxon>Arthropoda</taxon>
        <taxon>Hexapoda</taxon>
        <taxon>Insecta</taxon>
        <taxon>Pterygota</taxon>
        <taxon>Neoptera</taxon>
        <taxon>Endopterygota</taxon>
        <taxon>Hymenoptera</taxon>
        <taxon>Apocrita</taxon>
        <taxon>Aculeata</taxon>
        <taxon>Apoidea</taxon>
        <taxon>Anthophila</taxon>
        <taxon>Apidae</taxon>
        <taxon>Melipona</taxon>
    </lineage>
</organism>
<feature type="compositionally biased region" description="Basic and acidic residues" evidence="1">
    <location>
        <begin position="28"/>
        <end position="42"/>
    </location>
</feature>
<evidence type="ECO:0000313" key="3">
    <source>
        <dbReference type="Proteomes" id="UP001177670"/>
    </source>
</evidence>